<dbReference type="AlphaFoldDB" id="A0A224XF12"/>
<dbReference type="GO" id="GO:0008641">
    <property type="term" value="F:ubiquitin-like modifier activating enzyme activity"/>
    <property type="evidence" value="ECO:0007669"/>
    <property type="project" value="InterPro"/>
</dbReference>
<dbReference type="PANTHER" id="PTHR10953">
    <property type="entry name" value="UBIQUITIN-ACTIVATING ENZYME E1"/>
    <property type="match status" value="1"/>
</dbReference>
<gene>
    <name evidence="2" type="ORF">RsY01_1830</name>
</gene>
<organism evidence="2 3">
    <name type="scientific">Pseudolactococcus reticulitermitis</name>
    <dbReference type="NCBI Taxonomy" id="2025039"/>
    <lineage>
        <taxon>Bacteria</taxon>
        <taxon>Bacillati</taxon>
        <taxon>Bacillota</taxon>
        <taxon>Bacilli</taxon>
        <taxon>Lactobacillales</taxon>
        <taxon>Streptococcaceae</taxon>
        <taxon>Pseudolactococcus</taxon>
    </lineage>
</organism>
<dbReference type="InterPro" id="IPR045886">
    <property type="entry name" value="ThiF/MoeB/HesA"/>
</dbReference>
<dbReference type="EMBL" id="BEDT01000005">
    <property type="protein sequence ID" value="GAX48215.1"/>
    <property type="molecule type" value="Genomic_DNA"/>
</dbReference>
<dbReference type="SUPFAM" id="SSF69572">
    <property type="entry name" value="Activating enzymes of the ubiquitin-like proteins"/>
    <property type="match status" value="1"/>
</dbReference>
<name>A0A224XF12_9LACT</name>
<feature type="domain" description="THIF-type NAD/FAD binding fold" evidence="1">
    <location>
        <begin position="120"/>
        <end position="345"/>
    </location>
</feature>
<dbReference type="Proteomes" id="UP000218689">
    <property type="component" value="Unassembled WGS sequence"/>
</dbReference>
<keyword evidence="3" id="KW-1185">Reference proteome</keyword>
<evidence type="ECO:0000313" key="3">
    <source>
        <dbReference type="Proteomes" id="UP000218689"/>
    </source>
</evidence>
<dbReference type="Gene3D" id="3.40.50.720">
    <property type="entry name" value="NAD(P)-binding Rossmann-like Domain"/>
    <property type="match status" value="1"/>
</dbReference>
<dbReference type="RefSeq" id="WP_238594971.1">
    <property type="nucleotide sequence ID" value="NZ_BEDT01000005.1"/>
</dbReference>
<proteinExistence type="predicted"/>
<evidence type="ECO:0000313" key="2">
    <source>
        <dbReference type="EMBL" id="GAX48215.1"/>
    </source>
</evidence>
<protein>
    <recommendedName>
        <fullName evidence="1">THIF-type NAD/FAD binding fold domain-containing protein</fullName>
    </recommendedName>
</protein>
<dbReference type="GO" id="GO:0004792">
    <property type="term" value="F:thiosulfate-cyanide sulfurtransferase activity"/>
    <property type="evidence" value="ECO:0007669"/>
    <property type="project" value="TreeGrafter"/>
</dbReference>
<evidence type="ECO:0000259" key="1">
    <source>
        <dbReference type="Pfam" id="PF00899"/>
    </source>
</evidence>
<reference evidence="3" key="1">
    <citation type="submission" date="2017-08" db="EMBL/GenBank/DDBJ databases">
        <title>Draft genome sequence of Lactococcus sp. strain Rs-Y01, isolated from the gut of the lower termite Reticulitermes speratus.</title>
        <authorList>
            <person name="Ohkuma M."/>
            <person name="Yuki M."/>
        </authorList>
    </citation>
    <scope>NUCLEOTIDE SEQUENCE [LARGE SCALE GENOMIC DNA]</scope>
    <source>
        <strain evidence="3">Rs-Y01</strain>
    </source>
</reference>
<accession>A0A224XF12</accession>
<sequence>MKNLMTNKNLQVHLTKEEHLFISVVGTDGIEYKDNIDFYLNLLKIVQITPEVSNYQKLLRENGFDIDLDDLNDLLQLWLDLNILKLQEDCEKKLVDLNFEKYDRQIKNFGTLPGLTEQDGIEFQKKISASSIGVLGIGGVGSYIVQGLASMGIGKLKIVDGDIIELSNTSRQILYREHDIGKSKVLVAKEQVALISPKTEVEVLNTFIDYANIDEVSLFFEGIDFLILAADTPRGEIEYITDRLAVRNQVPWLTFAPFGFSKIFLGPLIIPNKTKTLKELIPQNNFIENSKLIKEINDNFYSTIMDPYNGMAAKMALIEVVKFITGYGNVSVINKRILIDTSTWEIEHYDLEN</sequence>
<comment type="caution">
    <text evidence="2">The sequence shown here is derived from an EMBL/GenBank/DDBJ whole genome shotgun (WGS) entry which is preliminary data.</text>
</comment>
<dbReference type="GO" id="GO:0016779">
    <property type="term" value="F:nucleotidyltransferase activity"/>
    <property type="evidence" value="ECO:0007669"/>
    <property type="project" value="TreeGrafter"/>
</dbReference>
<dbReference type="PANTHER" id="PTHR10953:SF102">
    <property type="entry name" value="ADENYLYLTRANSFERASE AND SULFURTRANSFERASE MOCS3"/>
    <property type="match status" value="1"/>
</dbReference>
<dbReference type="InterPro" id="IPR000594">
    <property type="entry name" value="ThiF_NAD_FAD-bd"/>
</dbReference>
<dbReference type="InterPro" id="IPR035985">
    <property type="entry name" value="Ubiquitin-activating_enz"/>
</dbReference>
<dbReference type="GO" id="GO:0005737">
    <property type="term" value="C:cytoplasm"/>
    <property type="evidence" value="ECO:0007669"/>
    <property type="project" value="TreeGrafter"/>
</dbReference>
<dbReference type="Pfam" id="PF00899">
    <property type="entry name" value="ThiF"/>
    <property type="match status" value="1"/>
</dbReference>